<feature type="domain" description="Protein kinase" evidence="9">
    <location>
        <begin position="1"/>
        <end position="208"/>
    </location>
</feature>
<dbReference type="eggNOG" id="KOG0589">
    <property type="taxonomic scope" value="Eukaryota"/>
</dbReference>
<dbReference type="RefSeq" id="XP_005848698.1">
    <property type="nucleotide sequence ID" value="XM_005848636.1"/>
</dbReference>
<evidence type="ECO:0000256" key="3">
    <source>
        <dbReference type="ARBA" id="ARBA00022679"/>
    </source>
</evidence>
<comment type="catalytic activity">
    <reaction evidence="7">
        <text>L-threonyl-[protein] + ATP = O-phospho-L-threonyl-[protein] + ADP + H(+)</text>
        <dbReference type="Rhea" id="RHEA:46608"/>
        <dbReference type="Rhea" id="RHEA-COMP:11060"/>
        <dbReference type="Rhea" id="RHEA-COMP:11605"/>
        <dbReference type="ChEBI" id="CHEBI:15378"/>
        <dbReference type="ChEBI" id="CHEBI:30013"/>
        <dbReference type="ChEBI" id="CHEBI:30616"/>
        <dbReference type="ChEBI" id="CHEBI:61977"/>
        <dbReference type="ChEBI" id="CHEBI:456216"/>
        <dbReference type="EC" id="2.7.11.1"/>
    </reaction>
</comment>
<dbReference type="InParanoid" id="E1ZCF4"/>
<dbReference type="InterPro" id="IPR000719">
    <property type="entry name" value="Prot_kinase_dom"/>
</dbReference>
<dbReference type="OMA" id="NICNAPA"/>
<evidence type="ECO:0000256" key="4">
    <source>
        <dbReference type="ARBA" id="ARBA00022741"/>
    </source>
</evidence>
<dbReference type="PROSITE" id="PS50011">
    <property type="entry name" value="PROTEIN_KINASE_DOM"/>
    <property type="match status" value="1"/>
</dbReference>
<dbReference type="GO" id="GO:0005524">
    <property type="term" value="F:ATP binding"/>
    <property type="evidence" value="ECO:0007669"/>
    <property type="project" value="UniProtKB-KW"/>
</dbReference>
<evidence type="ECO:0000259" key="9">
    <source>
        <dbReference type="PROSITE" id="PS50011"/>
    </source>
</evidence>
<dbReference type="PANTHER" id="PTHR44899:SF6">
    <property type="entry name" value="SERINE_THREONINE PROTEIN KINASE"/>
    <property type="match status" value="1"/>
</dbReference>
<dbReference type="Proteomes" id="UP000008141">
    <property type="component" value="Unassembled WGS sequence"/>
</dbReference>
<protein>
    <recommendedName>
        <fullName evidence="1">non-specific serine/threonine protein kinase</fullName>
        <ecNumber evidence="1">2.7.11.1</ecNumber>
    </recommendedName>
</protein>
<dbReference type="SMART" id="SM00220">
    <property type="entry name" value="S_TKc"/>
    <property type="match status" value="1"/>
</dbReference>
<dbReference type="SUPFAM" id="SSF56112">
    <property type="entry name" value="Protein kinase-like (PK-like)"/>
    <property type="match status" value="1"/>
</dbReference>
<dbReference type="Gene3D" id="1.10.510.10">
    <property type="entry name" value="Transferase(Phosphotransferase) domain 1"/>
    <property type="match status" value="1"/>
</dbReference>
<feature type="non-terminal residue" evidence="10">
    <location>
        <position position="209"/>
    </location>
</feature>
<keyword evidence="11" id="KW-1185">Reference proteome</keyword>
<comment type="catalytic activity">
    <reaction evidence="8">
        <text>L-seryl-[protein] + ATP = O-phospho-L-seryl-[protein] + ADP + H(+)</text>
        <dbReference type="Rhea" id="RHEA:17989"/>
        <dbReference type="Rhea" id="RHEA-COMP:9863"/>
        <dbReference type="Rhea" id="RHEA-COMP:11604"/>
        <dbReference type="ChEBI" id="CHEBI:15378"/>
        <dbReference type="ChEBI" id="CHEBI:29999"/>
        <dbReference type="ChEBI" id="CHEBI:30616"/>
        <dbReference type="ChEBI" id="CHEBI:83421"/>
        <dbReference type="ChEBI" id="CHEBI:456216"/>
        <dbReference type="EC" id="2.7.11.1"/>
    </reaction>
</comment>
<evidence type="ECO:0000256" key="8">
    <source>
        <dbReference type="ARBA" id="ARBA00048679"/>
    </source>
</evidence>
<gene>
    <name evidence="10" type="ORF">CHLNCDRAFT_11527</name>
</gene>
<evidence type="ECO:0000256" key="7">
    <source>
        <dbReference type="ARBA" id="ARBA00047899"/>
    </source>
</evidence>
<dbReference type="OrthoDB" id="248923at2759"/>
<dbReference type="InterPro" id="IPR008271">
    <property type="entry name" value="Ser/Thr_kinase_AS"/>
</dbReference>
<accession>E1ZCF4</accession>
<evidence type="ECO:0000313" key="11">
    <source>
        <dbReference type="Proteomes" id="UP000008141"/>
    </source>
</evidence>
<keyword evidence="3" id="KW-0808">Transferase</keyword>
<dbReference type="PROSITE" id="PS00108">
    <property type="entry name" value="PROTEIN_KINASE_ST"/>
    <property type="match status" value="1"/>
</dbReference>
<reference evidence="10 11" key="1">
    <citation type="journal article" date="2010" name="Plant Cell">
        <title>The Chlorella variabilis NC64A genome reveals adaptation to photosymbiosis, coevolution with viruses, and cryptic sex.</title>
        <authorList>
            <person name="Blanc G."/>
            <person name="Duncan G."/>
            <person name="Agarkova I."/>
            <person name="Borodovsky M."/>
            <person name="Gurnon J."/>
            <person name="Kuo A."/>
            <person name="Lindquist E."/>
            <person name="Lucas S."/>
            <person name="Pangilinan J."/>
            <person name="Polle J."/>
            <person name="Salamov A."/>
            <person name="Terry A."/>
            <person name="Yamada T."/>
            <person name="Dunigan D.D."/>
            <person name="Grigoriev I.V."/>
            <person name="Claverie J.M."/>
            <person name="Van Etten J.L."/>
        </authorList>
    </citation>
    <scope>NUCLEOTIDE SEQUENCE [LARGE SCALE GENOMIC DNA]</scope>
    <source>
        <strain evidence="10 11">NC64A</strain>
    </source>
</reference>
<keyword evidence="2" id="KW-0723">Serine/threonine-protein kinase</keyword>
<keyword evidence="4" id="KW-0547">Nucleotide-binding</keyword>
<dbReference type="InterPro" id="IPR051131">
    <property type="entry name" value="NEK_Ser/Thr_kinase_NIMA"/>
</dbReference>
<dbReference type="Gene3D" id="3.30.200.20">
    <property type="entry name" value="Phosphorylase Kinase, domain 1"/>
    <property type="match status" value="1"/>
</dbReference>
<dbReference type="Pfam" id="PF00069">
    <property type="entry name" value="Pkinase"/>
    <property type="match status" value="1"/>
</dbReference>
<sequence>RLLASLSHPNLTTFYEAFCDHGKLCLVLELVGGGDLGSLIKWVLSSRGRKRPGSDQVMAAFLQVALGLQYLHHSHVLHRDLKPSNLLLTERGVVKLADLGISQLLDRVFASAMIGTPHYMPPEMWRHQPYSYSADMWALGCILHELCTLRPLFLGGSDAEVKQKVLAGAVPPISPRYSEELRGLVAGMLRHSPAQRPTIDDILQTPLVR</sequence>
<dbReference type="KEGG" id="cvr:CHLNCDRAFT_11527"/>
<evidence type="ECO:0000256" key="6">
    <source>
        <dbReference type="ARBA" id="ARBA00022840"/>
    </source>
</evidence>
<evidence type="ECO:0000256" key="5">
    <source>
        <dbReference type="ARBA" id="ARBA00022777"/>
    </source>
</evidence>
<dbReference type="EC" id="2.7.11.1" evidence="1"/>
<dbReference type="InterPro" id="IPR011009">
    <property type="entry name" value="Kinase-like_dom_sf"/>
</dbReference>
<dbReference type="AlphaFoldDB" id="E1ZCF4"/>
<evidence type="ECO:0000313" key="10">
    <source>
        <dbReference type="EMBL" id="EFN56596.1"/>
    </source>
</evidence>
<dbReference type="STRING" id="554065.E1ZCF4"/>
<keyword evidence="6" id="KW-0067">ATP-binding</keyword>
<name>E1ZCF4_CHLVA</name>
<feature type="non-terminal residue" evidence="10">
    <location>
        <position position="1"/>
    </location>
</feature>
<dbReference type="GeneID" id="17355940"/>
<organism evidence="11">
    <name type="scientific">Chlorella variabilis</name>
    <name type="common">Green alga</name>
    <dbReference type="NCBI Taxonomy" id="554065"/>
    <lineage>
        <taxon>Eukaryota</taxon>
        <taxon>Viridiplantae</taxon>
        <taxon>Chlorophyta</taxon>
        <taxon>core chlorophytes</taxon>
        <taxon>Trebouxiophyceae</taxon>
        <taxon>Chlorellales</taxon>
        <taxon>Chlorellaceae</taxon>
        <taxon>Chlorella clade</taxon>
        <taxon>Chlorella</taxon>
    </lineage>
</organism>
<evidence type="ECO:0000256" key="1">
    <source>
        <dbReference type="ARBA" id="ARBA00012513"/>
    </source>
</evidence>
<dbReference type="EMBL" id="GL433841">
    <property type="protein sequence ID" value="EFN56596.1"/>
    <property type="molecule type" value="Genomic_DNA"/>
</dbReference>
<keyword evidence="5" id="KW-0418">Kinase</keyword>
<proteinExistence type="predicted"/>
<dbReference type="PANTHER" id="PTHR44899">
    <property type="entry name" value="CAMK FAMILY PROTEIN KINASE"/>
    <property type="match status" value="1"/>
</dbReference>
<dbReference type="GO" id="GO:0004674">
    <property type="term" value="F:protein serine/threonine kinase activity"/>
    <property type="evidence" value="ECO:0007669"/>
    <property type="project" value="UniProtKB-KW"/>
</dbReference>
<evidence type="ECO:0000256" key="2">
    <source>
        <dbReference type="ARBA" id="ARBA00022527"/>
    </source>
</evidence>